<proteinExistence type="predicted"/>
<gene>
    <name evidence="2" type="ORF">ABID24_003471</name>
</gene>
<name>A0ABV2M736_9FIRM</name>
<dbReference type="InterPro" id="IPR010998">
    <property type="entry name" value="Integrase_recombinase_N"/>
</dbReference>
<dbReference type="Proteomes" id="UP001549106">
    <property type="component" value="Unassembled WGS sequence"/>
</dbReference>
<keyword evidence="1" id="KW-0238">DNA-binding</keyword>
<dbReference type="EMBL" id="JBEPMJ010000041">
    <property type="protein sequence ID" value="MET3752201.1"/>
    <property type="molecule type" value="Genomic_DNA"/>
</dbReference>
<keyword evidence="3" id="KW-1185">Reference proteome</keyword>
<organism evidence="2 3">
    <name type="scientific">Blautia caecimuris</name>
    <dbReference type="NCBI Taxonomy" id="1796615"/>
    <lineage>
        <taxon>Bacteria</taxon>
        <taxon>Bacillati</taxon>
        <taxon>Bacillota</taxon>
        <taxon>Clostridia</taxon>
        <taxon>Lachnospirales</taxon>
        <taxon>Lachnospiraceae</taxon>
        <taxon>Blautia</taxon>
    </lineage>
</organism>
<comment type="caution">
    <text evidence="2">The sequence shown here is derived from an EMBL/GenBank/DDBJ whole genome shotgun (WGS) entry which is preliminary data.</text>
</comment>
<evidence type="ECO:0000313" key="3">
    <source>
        <dbReference type="Proteomes" id="UP001549106"/>
    </source>
</evidence>
<dbReference type="InterPro" id="IPR011010">
    <property type="entry name" value="DNA_brk_join_enz"/>
</dbReference>
<dbReference type="RefSeq" id="WP_330671374.1">
    <property type="nucleotide sequence ID" value="NZ_JANJZT010000040.1"/>
</dbReference>
<evidence type="ECO:0000256" key="1">
    <source>
        <dbReference type="ARBA" id="ARBA00023125"/>
    </source>
</evidence>
<protein>
    <submittedName>
        <fullName evidence="2">Integrase</fullName>
    </submittedName>
</protein>
<evidence type="ECO:0000313" key="2">
    <source>
        <dbReference type="EMBL" id="MET3752201.1"/>
    </source>
</evidence>
<dbReference type="Gene3D" id="1.10.150.130">
    <property type="match status" value="1"/>
</dbReference>
<dbReference type="SUPFAM" id="SSF56349">
    <property type="entry name" value="DNA breaking-rejoining enzymes"/>
    <property type="match status" value="1"/>
</dbReference>
<accession>A0ABV2M736</accession>
<reference evidence="2 3" key="1">
    <citation type="submission" date="2024-06" db="EMBL/GenBank/DDBJ databases">
        <title>Genomic Encyclopedia of Type Strains, Phase IV (KMG-IV): sequencing the most valuable type-strain genomes for metagenomic binning, comparative biology and taxonomic classification.</title>
        <authorList>
            <person name="Goeker M."/>
        </authorList>
    </citation>
    <scope>NUCLEOTIDE SEQUENCE [LARGE SCALE GENOMIC DNA]</scope>
    <source>
        <strain evidence="2 3">DSM 29492</strain>
    </source>
</reference>
<sequence>MSEQKCRKVYVPVNLDVDAEGNIRPRLIRWIDGRVYEIDRLKHMYMDEVTTDDLRLLLVPISKKSASLYSKMNMLIKCVFYSAEESKIISYNPAASLSAKGGTPKQEKKALTDEQVKILLDTIRELPPYVFVMIMSWGIG</sequence>